<name>A0AAF1KS87_9HYPH</name>
<evidence type="ECO:0000313" key="2">
    <source>
        <dbReference type="Proteomes" id="UP000249499"/>
    </source>
</evidence>
<dbReference type="KEGG" id="rtu:PR017_08705"/>
<dbReference type="AlphaFoldDB" id="A0AAF1KS87"/>
<dbReference type="EMBL" id="CP117255">
    <property type="protein sequence ID" value="WFR97163.1"/>
    <property type="molecule type" value="Genomic_DNA"/>
</dbReference>
<accession>A0AAF1KS87</accession>
<dbReference type="RefSeq" id="WP_111222942.1">
    <property type="nucleotide sequence ID" value="NZ_CP117255.1"/>
</dbReference>
<protein>
    <recommendedName>
        <fullName evidence="3">DUF1127 domain-containing protein</fullName>
    </recommendedName>
</protein>
<evidence type="ECO:0000313" key="1">
    <source>
        <dbReference type="EMBL" id="WFR97163.1"/>
    </source>
</evidence>
<organism evidence="1 2">
    <name type="scientific">Rhizobium tumorigenes</name>
    <dbReference type="NCBI Taxonomy" id="2041385"/>
    <lineage>
        <taxon>Bacteria</taxon>
        <taxon>Pseudomonadati</taxon>
        <taxon>Pseudomonadota</taxon>
        <taxon>Alphaproteobacteria</taxon>
        <taxon>Hyphomicrobiales</taxon>
        <taxon>Rhizobiaceae</taxon>
        <taxon>Rhizobium/Agrobacterium group</taxon>
        <taxon>Rhizobium</taxon>
    </lineage>
</organism>
<reference evidence="1 2" key="1">
    <citation type="journal article" date="2018" name="Sci. Rep.">
        <title>Rhizobium tumorigenes sp. nov., a novel plant tumorigenic bacterium isolated from cane gall tumors on thornless blackberry.</title>
        <authorList>
            <person name="Kuzmanovi N."/>
            <person name="Smalla K."/>
            <person name="Gronow S."/>
            <person name="PuBawska J."/>
        </authorList>
    </citation>
    <scope>NUCLEOTIDE SEQUENCE [LARGE SCALE GENOMIC DNA]</scope>
    <source>
        <strain evidence="1 2">1078</strain>
    </source>
</reference>
<reference evidence="2" key="2">
    <citation type="journal article" date="2023" name="MicrobiologyOpen">
        <title>Genomics of the tumorigenes clade of the family Rhizobiaceae and description of Rhizobium rhododendri sp. nov.</title>
        <authorList>
            <person name="Kuzmanovic N."/>
            <person name="diCenzo G.C."/>
            <person name="Bunk B."/>
            <person name="Sproeer C."/>
            <person name="Fruehling A."/>
            <person name="Neumann-Schaal M."/>
            <person name="Overmann J."/>
            <person name="Smalla K."/>
        </authorList>
    </citation>
    <scope>NUCLEOTIDE SEQUENCE [LARGE SCALE GENOMIC DNA]</scope>
    <source>
        <strain evidence="2">1078</strain>
    </source>
</reference>
<sequence length="69" mass="7810">MTTISYRRSSHARPSFVLFSGTLSRLSGYVLSLADRWSESQAARQIEAMPLDMRKDFGWPAADISSDRK</sequence>
<keyword evidence="2" id="KW-1185">Reference proteome</keyword>
<proteinExistence type="predicted"/>
<evidence type="ECO:0008006" key="3">
    <source>
        <dbReference type="Google" id="ProtNLM"/>
    </source>
</evidence>
<gene>
    <name evidence="1" type="ORF">PR017_08705</name>
</gene>
<dbReference type="Proteomes" id="UP000249499">
    <property type="component" value="Chromosome"/>
</dbReference>